<evidence type="ECO:0000259" key="5">
    <source>
        <dbReference type="Pfam" id="PF02518"/>
    </source>
</evidence>
<keyword evidence="1" id="KW-0808">Transferase</keyword>
<evidence type="ECO:0000256" key="2">
    <source>
        <dbReference type="ARBA" id="ARBA00022777"/>
    </source>
</evidence>
<name>A0A2T0LTW9_9PSEU</name>
<dbReference type="InterPro" id="IPR003594">
    <property type="entry name" value="HATPase_dom"/>
</dbReference>
<comment type="caution">
    <text evidence="6">The sequence shown here is derived from an EMBL/GenBank/DDBJ whole genome shotgun (WGS) entry which is preliminary data.</text>
</comment>
<sequence>MPRAGNVTGHVACDGWVGEVTGQTGESARLLWRFGRRYAAALRVATLLPIGTIALLRASPERLPATAGVVAVAALWTCGYGWWLRRASGRTGWRPVALDTAVLLGVGTSVLWTDALADTNSAWLRLLVTFACVTGQWHTAPLTGAGLALAANGGLLTFLTLAGAGPGALRAQVWALVAAALSRVAWILVERAARRADRDAAEADRARREAAVAAAVRAGERELANALHDTAATTLLMVGAGQVRADSPWLAAQARRDLDRLRSDGAAGPERADLVELLRTGLDAGPFTVEFTGPDSLPLPFAVARAVADATGEALTNVRRHAGTGRAVVRLDGGPAGLRLDIADEGAGFVVGDVPATRRGLRDSVRGRMDRIGGTVTVTSAPGAGTLVRLEWCADHG</sequence>
<dbReference type="InterPro" id="IPR050482">
    <property type="entry name" value="Sensor_HK_TwoCompSys"/>
</dbReference>
<keyword evidence="2 6" id="KW-0418">Kinase</keyword>
<dbReference type="EMBL" id="PVNH01000006">
    <property type="protein sequence ID" value="PRX47188.1"/>
    <property type="molecule type" value="Genomic_DNA"/>
</dbReference>
<feature type="domain" description="Histidine kinase/HSP90-like ATPase" evidence="5">
    <location>
        <begin position="307"/>
        <end position="392"/>
    </location>
</feature>
<feature type="transmembrane region" description="Helical" evidence="4">
    <location>
        <begin position="38"/>
        <end position="59"/>
    </location>
</feature>
<keyword evidence="3" id="KW-0902">Two-component regulatory system</keyword>
<feature type="transmembrane region" description="Helical" evidence="4">
    <location>
        <begin position="65"/>
        <end position="84"/>
    </location>
</feature>
<dbReference type="Proteomes" id="UP000238362">
    <property type="component" value="Unassembled WGS sequence"/>
</dbReference>
<accession>A0A2T0LTW9</accession>
<reference evidence="6 7" key="1">
    <citation type="submission" date="2018-03" db="EMBL/GenBank/DDBJ databases">
        <title>Genomic Encyclopedia of Type Strains, Phase III (KMG-III): the genomes of soil and plant-associated and newly described type strains.</title>
        <authorList>
            <person name="Whitman W."/>
        </authorList>
    </citation>
    <scope>NUCLEOTIDE SEQUENCE [LARGE SCALE GENOMIC DNA]</scope>
    <source>
        <strain evidence="6 7">CGMCC 4.7125</strain>
    </source>
</reference>
<evidence type="ECO:0000256" key="4">
    <source>
        <dbReference type="SAM" id="Phobius"/>
    </source>
</evidence>
<dbReference type="CDD" id="cd16917">
    <property type="entry name" value="HATPase_UhpB-NarQ-NarX-like"/>
    <property type="match status" value="1"/>
</dbReference>
<gene>
    <name evidence="6" type="ORF">B0I33_106289</name>
</gene>
<keyword evidence="4" id="KW-0472">Membrane</keyword>
<protein>
    <submittedName>
        <fullName evidence="6">Signal transduction histidine kinase</fullName>
    </submittedName>
</protein>
<dbReference type="Gene3D" id="3.30.565.10">
    <property type="entry name" value="Histidine kinase-like ATPase, C-terminal domain"/>
    <property type="match status" value="1"/>
</dbReference>
<dbReference type="Pfam" id="PF02518">
    <property type="entry name" value="HATPase_c"/>
    <property type="match status" value="1"/>
</dbReference>
<dbReference type="InterPro" id="IPR036890">
    <property type="entry name" value="HATPase_C_sf"/>
</dbReference>
<dbReference type="AlphaFoldDB" id="A0A2T0LTW9"/>
<dbReference type="PANTHER" id="PTHR24421">
    <property type="entry name" value="NITRATE/NITRITE SENSOR PROTEIN NARX-RELATED"/>
    <property type="match status" value="1"/>
</dbReference>
<keyword evidence="7" id="KW-1185">Reference proteome</keyword>
<evidence type="ECO:0000256" key="1">
    <source>
        <dbReference type="ARBA" id="ARBA00022679"/>
    </source>
</evidence>
<dbReference type="GO" id="GO:0016301">
    <property type="term" value="F:kinase activity"/>
    <property type="evidence" value="ECO:0007669"/>
    <property type="project" value="UniProtKB-KW"/>
</dbReference>
<proteinExistence type="predicted"/>
<keyword evidence="4" id="KW-1133">Transmembrane helix</keyword>
<evidence type="ECO:0000256" key="3">
    <source>
        <dbReference type="ARBA" id="ARBA00023012"/>
    </source>
</evidence>
<dbReference type="PANTHER" id="PTHR24421:SF61">
    <property type="entry name" value="OXYGEN SENSOR HISTIDINE KINASE NREB"/>
    <property type="match status" value="1"/>
</dbReference>
<evidence type="ECO:0000313" key="6">
    <source>
        <dbReference type="EMBL" id="PRX47188.1"/>
    </source>
</evidence>
<evidence type="ECO:0000313" key="7">
    <source>
        <dbReference type="Proteomes" id="UP000238362"/>
    </source>
</evidence>
<feature type="transmembrane region" description="Helical" evidence="4">
    <location>
        <begin position="147"/>
        <end position="165"/>
    </location>
</feature>
<dbReference type="SUPFAM" id="SSF55874">
    <property type="entry name" value="ATPase domain of HSP90 chaperone/DNA topoisomerase II/histidine kinase"/>
    <property type="match status" value="1"/>
</dbReference>
<feature type="transmembrane region" description="Helical" evidence="4">
    <location>
        <begin position="171"/>
        <end position="189"/>
    </location>
</feature>
<organism evidence="6 7">
    <name type="scientific">Prauserella shujinwangii</name>
    <dbReference type="NCBI Taxonomy" id="1453103"/>
    <lineage>
        <taxon>Bacteria</taxon>
        <taxon>Bacillati</taxon>
        <taxon>Actinomycetota</taxon>
        <taxon>Actinomycetes</taxon>
        <taxon>Pseudonocardiales</taxon>
        <taxon>Pseudonocardiaceae</taxon>
        <taxon>Prauserella</taxon>
    </lineage>
</organism>
<dbReference type="GO" id="GO:0000160">
    <property type="term" value="P:phosphorelay signal transduction system"/>
    <property type="evidence" value="ECO:0007669"/>
    <property type="project" value="UniProtKB-KW"/>
</dbReference>
<keyword evidence="4" id="KW-0812">Transmembrane</keyword>